<evidence type="ECO:0000313" key="3">
    <source>
        <dbReference type="Proteomes" id="UP000230709"/>
    </source>
</evidence>
<dbReference type="KEGG" id="mtw:CQW49_22620"/>
<geneLocation type="plasmid" evidence="3">
    <name>pob3b2</name>
</geneLocation>
<protein>
    <submittedName>
        <fullName evidence="2">Phosphoadenosine phosphosulfate reductase</fullName>
    </submittedName>
</protein>
<sequence length="336" mass="37618">MHARSRPESSIAPDLRSYDYILIASSGGKDSVGTLLHLIDEGVDPTRIELHHHDVDGRGPPTFDWPITAGYCRALAESFGVPLYFSWRDGGLRREMLRDSEPTASVMFETPEGGVTTVGGHGVPGTRLRFPQVTGDLRLRWCSPVAKIDVMRSMICNSPRFLGKRTLVVTGERAEESPARALYLTFEAHRTDTRGGPRRRRHVDHWRPIHGLEERQVWDLLRHHGVIPHVAYQLGFGRVSCMHCIFASPDQLATIRWMAPERFETIAEYERRFGCTVKRDASIHAVADRGRPYPAALARSDLVQLAMSEHWSPPIRTSTESWRLPAGAFGDAAGPG</sequence>
<organism evidence="2 3">
    <name type="scientific">Methylosinus trichosporium (strain ATCC 35070 / NCIMB 11131 / UNIQEM 75 / OB3b)</name>
    <dbReference type="NCBI Taxonomy" id="595536"/>
    <lineage>
        <taxon>Bacteria</taxon>
        <taxon>Pseudomonadati</taxon>
        <taxon>Pseudomonadota</taxon>
        <taxon>Alphaproteobacteria</taxon>
        <taxon>Hyphomicrobiales</taxon>
        <taxon>Methylocystaceae</taxon>
        <taxon>Methylosinus</taxon>
    </lineage>
</organism>
<evidence type="ECO:0000259" key="1">
    <source>
        <dbReference type="Pfam" id="PF01507"/>
    </source>
</evidence>
<dbReference type="Pfam" id="PF01507">
    <property type="entry name" value="PAPS_reduct"/>
    <property type="match status" value="1"/>
</dbReference>
<reference evidence="3" key="1">
    <citation type="submission" date="2017-10" db="EMBL/GenBank/DDBJ databases">
        <title>Completed PacBio SMRT sequence of Methylosinus trichosporium OB3b reveals presence of a third large plasmid.</title>
        <authorList>
            <person name="Charles T.C."/>
            <person name="Lynch M.D.J."/>
            <person name="Heil J.R."/>
            <person name="Cheng J."/>
        </authorList>
    </citation>
    <scope>NUCLEOTIDE SEQUENCE [LARGE SCALE GENOMIC DNA]</scope>
    <source>
        <strain evidence="3">OB3b</strain>
        <plasmid evidence="3">pob3b2</plasmid>
    </source>
</reference>
<dbReference type="InterPro" id="IPR002500">
    <property type="entry name" value="PAPS_reduct_dom"/>
</dbReference>
<accession>A0A2D2D7F8</accession>
<dbReference type="SUPFAM" id="SSF52402">
    <property type="entry name" value="Adenine nucleotide alpha hydrolases-like"/>
    <property type="match status" value="1"/>
</dbReference>
<dbReference type="AlphaFoldDB" id="A0A2D2D7F8"/>
<dbReference type="GO" id="GO:0003824">
    <property type="term" value="F:catalytic activity"/>
    <property type="evidence" value="ECO:0007669"/>
    <property type="project" value="InterPro"/>
</dbReference>
<dbReference type="InterPro" id="IPR014729">
    <property type="entry name" value="Rossmann-like_a/b/a_fold"/>
</dbReference>
<keyword evidence="2" id="KW-0614">Plasmid</keyword>
<gene>
    <name evidence="2" type="ORF">CQW49_22620</name>
</gene>
<proteinExistence type="predicted"/>
<dbReference type="Proteomes" id="UP000230709">
    <property type="component" value="Plasmid pOB3b2"/>
</dbReference>
<feature type="domain" description="Phosphoadenosine phosphosulphate reductase" evidence="1">
    <location>
        <begin position="142"/>
        <end position="245"/>
    </location>
</feature>
<dbReference type="Gene3D" id="3.40.50.620">
    <property type="entry name" value="HUPs"/>
    <property type="match status" value="1"/>
</dbReference>
<dbReference type="EMBL" id="CP023739">
    <property type="protein sequence ID" value="ATQ70894.1"/>
    <property type="molecule type" value="Genomic_DNA"/>
</dbReference>
<name>A0A2D2D7F8_METT3</name>
<evidence type="ECO:0000313" key="2">
    <source>
        <dbReference type="EMBL" id="ATQ70894.1"/>
    </source>
</evidence>
<keyword evidence="3" id="KW-1185">Reference proteome</keyword>